<evidence type="ECO:0000313" key="2">
    <source>
        <dbReference type="EMBL" id="CAL8115660.1"/>
    </source>
</evidence>
<keyword evidence="1" id="KW-0472">Membrane</keyword>
<dbReference type="EMBL" id="CAXLJM020000051">
    <property type="protein sequence ID" value="CAL8115660.1"/>
    <property type="molecule type" value="Genomic_DNA"/>
</dbReference>
<evidence type="ECO:0000313" key="3">
    <source>
        <dbReference type="Proteomes" id="UP001642540"/>
    </source>
</evidence>
<comment type="caution">
    <text evidence="2">The sequence shown here is derived from an EMBL/GenBank/DDBJ whole genome shotgun (WGS) entry which is preliminary data.</text>
</comment>
<evidence type="ECO:0008006" key="4">
    <source>
        <dbReference type="Google" id="ProtNLM"/>
    </source>
</evidence>
<dbReference type="SUPFAM" id="SSF50199">
    <property type="entry name" value="Staphylococcal nuclease"/>
    <property type="match status" value="1"/>
</dbReference>
<evidence type="ECO:0000256" key="1">
    <source>
        <dbReference type="SAM" id="Phobius"/>
    </source>
</evidence>
<keyword evidence="1" id="KW-1133">Transmembrane helix</keyword>
<proteinExistence type="predicted"/>
<dbReference type="Gene3D" id="2.40.50.90">
    <property type="match status" value="1"/>
</dbReference>
<dbReference type="PANTHER" id="PTHR28434">
    <property type="entry name" value="PROTEIN C3ORF33"/>
    <property type="match status" value="1"/>
</dbReference>
<gene>
    <name evidence="2" type="ORF">ODALV1_LOCUS16957</name>
</gene>
<sequence>MKEFENAVDEKSETKKTSWSVYMDKNIHYVKYFLYGVGIGGLLYAGYSVRLTTKFHTVGAIPNEFFSKQFKLYGNVTSCVPVRSDGNACNVDIHVDHEPIIRMGSFGARFKGLSMFATKSVPKSSDAVGIRIRVPVVYVNDGYFEAVSSKILSRKISFVLYQKIEESDIQFAVALVRFRERGWLTRSVDFGSWIVDNGFGSVAPIVQTSVSQSFPQFGKYYSKLLKLEERAAKRKKGMWKNTTDDVPLKSIPKFTRFIQWILNYIKRVFKRLR</sequence>
<name>A0ABP1QZK0_9HEXA</name>
<dbReference type="Proteomes" id="UP001642540">
    <property type="component" value="Unassembled WGS sequence"/>
</dbReference>
<protein>
    <recommendedName>
        <fullName evidence="4">TNase-like domain-containing protein</fullName>
    </recommendedName>
</protein>
<feature type="transmembrane region" description="Helical" evidence="1">
    <location>
        <begin position="29"/>
        <end position="47"/>
    </location>
</feature>
<keyword evidence="3" id="KW-1185">Reference proteome</keyword>
<keyword evidence="1" id="KW-0812">Transmembrane</keyword>
<accession>A0ABP1QZK0</accession>
<dbReference type="InterPro" id="IPR042421">
    <property type="entry name" value="C3orf33-like"/>
</dbReference>
<dbReference type="PANTHER" id="PTHR28434:SF1">
    <property type="entry name" value="PROTEIN C3ORF33"/>
    <property type="match status" value="1"/>
</dbReference>
<reference evidence="2 3" key="1">
    <citation type="submission" date="2024-08" db="EMBL/GenBank/DDBJ databases">
        <authorList>
            <person name="Cucini C."/>
            <person name="Frati F."/>
        </authorList>
    </citation>
    <scope>NUCLEOTIDE SEQUENCE [LARGE SCALE GENOMIC DNA]</scope>
</reference>
<dbReference type="InterPro" id="IPR035437">
    <property type="entry name" value="SNase_OB-fold_sf"/>
</dbReference>
<organism evidence="2 3">
    <name type="scientific">Orchesella dallaii</name>
    <dbReference type="NCBI Taxonomy" id="48710"/>
    <lineage>
        <taxon>Eukaryota</taxon>
        <taxon>Metazoa</taxon>
        <taxon>Ecdysozoa</taxon>
        <taxon>Arthropoda</taxon>
        <taxon>Hexapoda</taxon>
        <taxon>Collembola</taxon>
        <taxon>Entomobryomorpha</taxon>
        <taxon>Entomobryoidea</taxon>
        <taxon>Orchesellidae</taxon>
        <taxon>Orchesellinae</taxon>
        <taxon>Orchesella</taxon>
    </lineage>
</organism>